<protein>
    <submittedName>
        <fullName evidence="3">TonB-dependent hemoglobin/transferrin/lactoferrin family receptor (Transferrin-binding protein A) (Vep20)</fullName>
    </submittedName>
</protein>
<feature type="transmembrane region" description="Helical" evidence="2">
    <location>
        <begin position="22"/>
        <end position="44"/>
    </location>
</feature>
<feature type="transmembrane region" description="Helical" evidence="2">
    <location>
        <begin position="193"/>
        <end position="211"/>
    </location>
</feature>
<keyword evidence="2" id="KW-0472">Membrane</keyword>
<proteinExistence type="predicted"/>
<organism evidence="3">
    <name type="scientific">Ganoderma boninense</name>
    <dbReference type="NCBI Taxonomy" id="34458"/>
    <lineage>
        <taxon>Eukaryota</taxon>
        <taxon>Fungi</taxon>
        <taxon>Dikarya</taxon>
        <taxon>Basidiomycota</taxon>
        <taxon>Agaricomycotina</taxon>
        <taxon>Agaricomycetes</taxon>
        <taxon>Polyporales</taxon>
        <taxon>Polyporaceae</taxon>
        <taxon>Ganoderma</taxon>
    </lineage>
</organism>
<feature type="region of interest" description="Disordered" evidence="1">
    <location>
        <begin position="329"/>
        <end position="357"/>
    </location>
</feature>
<name>A0A5K1JUN8_9APHY</name>
<evidence type="ECO:0000256" key="2">
    <source>
        <dbReference type="SAM" id="Phobius"/>
    </source>
</evidence>
<accession>A0A5K1JUN8</accession>
<dbReference type="EMBL" id="LR724159">
    <property type="protein sequence ID" value="VWO94700.1"/>
    <property type="molecule type" value="Genomic_DNA"/>
</dbReference>
<reference evidence="3" key="1">
    <citation type="submission" date="2019-10" db="EMBL/GenBank/DDBJ databases">
        <authorList>
            <person name="Nor Muhammad N."/>
        </authorList>
    </citation>
    <scope>NUCLEOTIDE SEQUENCE</scope>
</reference>
<feature type="transmembrane region" description="Helical" evidence="2">
    <location>
        <begin position="125"/>
        <end position="147"/>
    </location>
</feature>
<evidence type="ECO:0000256" key="1">
    <source>
        <dbReference type="SAM" id="MobiDB-lite"/>
    </source>
</evidence>
<keyword evidence="2" id="KW-0812">Transmembrane</keyword>
<feature type="transmembrane region" description="Helical" evidence="2">
    <location>
        <begin position="56"/>
        <end position="74"/>
    </location>
</feature>
<evidence type="ECO:0000313" key="3">
    <source>
        <dbReference type="EMBL" id="VWO94700.1"/>
    </source>
</evidence>
<gene>
    <name evidence="3" type="primary">A7DV80</name>
</gene>
<dbReference type="AlphaFoldDB" id="A0A5K1JUN8"/>
<keyword evidence="3" id="KW-0675">Receptor</keyword>
<sequence length="357" mass="38280">MHFSYHALVTNYLDPKALGKTVWSLDFFMIAGGFSQIATYSFFIRRVSFIGKSFKHVALLAAVCLAIDLGFSIGEASRTRSHLRLSLIYTSNPSSDDRQRCRPEKPGKFLSAAAHKQNILVHGKFAAASATHALLTGSLMYALCWGLKAKARKESLARHKSVADWCSLYVVNTGAGITTSYCSEHPLQRDKALIIRSVFSVSDVVSWILAATLPGTVWWAALSMVTVKLSDTALLADSLNSRRLLTETGITIFGPGAGADSGSAMALSLSLPSGRNFILRAQRSATAERSALTPTPLLLLLGLLLLARGTRYKLPERAPTRIDIKVATEVEEGDGGSPTGGRTSHSSVIGIGEGKAA</sequence>
<keyword evidence="2" id="KW-1133">Transmembrane helix</keyword>